<evidence type="ECO:0000313" key="2">
    <source>
        <dbReference type="Proteomes" id="UP001233999"/>
    </source>
</evidence>
<feature type="non-terminal residue" evidence="1">
    <location>
        <position position="1"/>
    </location>
</feature>
<name>A0AAD7ZDL9_DIPPU</name>
<sequence length="56" mass="6235">VSEVGFPLLQIHERSVCTPGVVLLTFLVEPWLRRAYGPDFPVSSYLLLPLVLAVLN</sequence>
<dbReference type="AlphaFoldDB" id="A0AAD7ZDL9"/>
<accession>A0AAD7ZDL9</accession>
<proteinExistence type="predicted"/>
<reference evidence="1" key="2">
    <citation type="submission" date="2023-05" db="EMBL/GenBank/DDBJ databases">
        <authorList>
            <person name="Fouks B."/>
        </authorList>
    </citation>
    <scope>NUCLEOTIDE SEQUENCE</scope>
    <source>
        <strain evidence="1">Stay&amp;Tobe</strain>
        <tissue evidence="1">Testes</tissue>
    </source>
</reference>
<dbReference type="EMBL" id="JASPKZ010008882">
    <property type="protein sequence ID" value="KAJ9578401.1"/>
    <property type="molecule type" value="Genomic_DNA"/>
</dbReference>
<evidence type="ECO:0000313" key="1">
    <source>
        <dbReference type="EMBL" id="KAJ9578401.1"/>
    </source>
</evidence>
<keyword evidence="2" id="KW-1185">Reference proteome</keyword>
<gene>
    <name evidence="1" type="ORF">L9F63_005374</name>
</gene>
<organism evidence="1 2">
    <name type="scientific">Diploptera punctata</name>
    <name type="common">Pacific beetle cockroach</name>
    <dbReference type="NCBI Taxonomy" id="6984"/>
    <lineage>
        <taxon>Eukaryota</taxon>
        <taxon>Metazoa</taxon>
        <taxon>Ecdysozoa</taxon>
        <taxon>Arthropoda</taxon>
        <taxon>Hexapoda</taxon>
        <taxon>Insecta</taxon>
        <taxon>Pterygota</taxon>
        <taxon>Neoptera</taxon>
        <taxon>Polyneoptera</taxon>
        <taxon>Dictyoptera</taxon>
        <taxon>Blattodea</taxon>
        <taxon>Blaberoidea</taxon>
        <taxon>Blaberidae</taxon>
        <taxon>Diplopterinae</taxon>
        <taxon>Diploptera</taxon>
    </lineage>
</organism>
<dbReference type="Proteomes" id="UP001233999">
    <property type="component" value="Unassembled WGS sequence"/>
</dbReference>
<comment type="caution">
    <text evidence="1">The sequence shown here is derived from an EMBL/GenBank/DDBJ whole genome shotgun (WGS) entry which is preliminary data.</text>
</comment>
<reference evidence="1" key="1">
    <citation type="journal article" date="2023" name="IScience">
        <title>Live-bearing cockroach genome reveals convergent evolutionary mechanisms linked to viviparity in insects and beyond.</title>
        <authorList>
            <person name="Fouks B."/>
            <person name="Harrison M.C."/>
            <person name="Mikhailova A.A."/>
            <person name="Marchal E."/>
            <person name="English S."/>
            <person name="Carruthers M."/>
            <person name="Jennings E.C."/>
            <person name="Chiamaka E.L."/>
            <person name="Frigard R.A."/>
            <person name="Pippel M."/>
            <person name="Attardo G.M."/>
            <person name="Benoit J.B."/>
            <person name="Bornberg-Bauer E."/>
            <person name="Tobe S.S."/>
        </authorList>
    </citation>
    <scope>NUCLEOTIDE SEQUENCE</scope>
    <source>
        <strain evidence="1">Stay&amp;Tobe</strain>
    </source>
</reference>
<feature type="non-terminal residue" evidence="1">
    <location>
        <position position="56"/>
    </location>
</feature>
<protein>
    <submittedName>
        <fullName evidence="1">Uncharacterized protein</fullName>
    </submittedName>
</protein>